<feature type="active site" evidence="11">
    <location>
        <position position="99"/>
    </location>
</feature>
<dbReference type="InterPro" id="IPR000506">
    <property type="entry name" value="KARI_C"/>
</dbReference>
<feature type="binding site" evidence="11">
    <location>
        <position position="39"/>
    </location>
    <ligand>
        <name>NADP(+)</name>
        <dbReference type="ChEBI" id="CHEBI:58349"/>
    </ligand>
</feature>
<dbReference type="Pfam" id="PF01450">
    <property type="entry name" value="KARI_C"/>
    <property type="match status" value="1"/>
</dbReference>
<keyword evidence="11" id="KW-0521">NADP</keyword>
<reference evidence="17" key="2">
    <citation type="submission" date="2024-06" db="EMBL/GenBank/DDBJ databases">
        <authorList>
            <person name="Li S."/>
        </authorList>
    </citation>
    <scope>NUCLEOTIDE SEQUENCE</scope>
    <source>
        <strain evidence="17">SR10</strain>
    </source>
</reference>
<gene>
    <name evidence="11 17" type="primary">ilvC</name>
    <name evidence="17" type="ORF">ABU614_02415</name>
    <name evidence="16" type="ORF">V2J18_18570</name>
</gene>
<evidence type="ECO:0000313" key="16">
    <source>
        <dbReference type="EMBL" id="MEI2456664.1"/>
    </source>
</evidence>
<keyword evidence="18" id="KW-1185">Reference proteome</keyword>
<evidence type="ECO:0000256" key="12">
    <source>
        <dbReference type="PROSITE-ProRule" id="PRU01198"/>
    </source>
</evidence>
<evidence type="ECO:0000256" key="4">
    <source>
        <dbReference type="ARBA" id="ARBA00010318"/>
    </source>
</evidence>
<evidence type="ECO:0000256" key="8">
    <source>
        <dbReference type="ARBA" id="ARBA00023002"/>
    </source>
</evidence>
<dbReference type="HAMAP" id="MF_00435">
    <property type="entry name" value="IlvC"/>
    <property type="match status" value="1"/>
</dbReference>
<keyword evidence="8 11" id="KW-0560">Oxidoreductase</keyword>
<feature type="compositionally biased region" description="Low complexity" evidence="13">
    <location>
        <begin position="323"/>
        <end position="332"/>
    </location>
</feature>
<comment type="caution">
    <text evidence="11">Lacks conserved residue(s) required for the propagation of feature annotation.</text>
</comment>
<feature type="region of interest" description="Disordered" evidence="13">
    <location>
        <begin position="323"/>
        <end position="342"/>
    </location>
</feature>
<evidence type="ECO:0000259" key="15">
    <source>
        <dbReference type="PROSITE" id="PS51851"/>
    </source>
</evidence>
<evidence type="ECO:0000256" key="10">
    <source>
        <dbReference type="ARBA" id="ARBA00049021"/>
    </source>
</evidence>
<name>A0AAU8MX05_9GAMM</name>
<comment type="similarity">
    <text evidence="4 11 12">Belongs to the ketol-acid reductoisomerase family.</text>
</comment>
<feature type="binding site" evidence="11 12">
    <location>
        <position position="218"/>
    </location>
    <ligand>
        <name>Mg(2+)</name>
        <dbReference type="ChEBI" id="CHEBI:18420"/>
        <label>2</label>
    </ligand>
</feature>
<evidence type="ECO:0000256" key="6">
    <source>
        <dbReference type="ARBA" id="ARBA00022723"/>
    </source>
</evidence>
<keyword evidence="7 11" id="KW-0460">Magnesium</keyword>
<proteinExistence type="inferred from homology"/>
<dbReference type="FunFam" id="3.40.50.720:FF:000023">
    <property type="entry name" value="Ketol-acid reductoisomerase (NADP(+))"/>
    <property type="match status" value="1"/>
</dbReference>
<dbReference type="GO" id="GO:0009097">
    <property type="term" value="P:isoleucine biosynthetic process"/>
    <property type="evidence" value="ECO:0007669"/>
    <property type="project" value="UniProtKB-UniRule"/>
</dbReference>
<feature type="binding site" evidence="11 12">
    <location>
        <position position="243"/>
    </location>
    <ligand>
        <name>substrate</name>
    </ligand>
</feature>
<feature type="binding site" evidence="11 12">
    <location>
        <position position="222"/>
    </location>
    <ligand>
        <name>Mg(2+)</name>
        <dbReference type="ChEBI" id="CHEBI:18420"/>
        <label>2</label>
    </ligand>
</feature>
<feature type="domain" description="KARI C-terminal knotted" evidence="15">
    <location>
        <begin position="174"/>
        <end position="319"/>
    </location>
</feature>
<feature type="binding site" evidence="11 12">
    <location>
        <position position="182"/>
    </location>
    <ligand>
        <name>Mg(2+)</name>
        <dbReference type="ChEBI" id="CHEBI:18420"/>
        <label>1</label>
    </ligand>
</feature>
<reference evidence="16 18" key="1">
    <citation type="submission" date="2024-02" db="EMBL/GenBank/DDBJ databases">
        <title>Lysobacter Genome Sequencing and Mining.</title>
        <authorList>
            <person name="Bierman J."/>
            <person name="Walker M.C."/>
        </authorList>
    </citation>
    <scope>NUCLEOTIDE SEQUENCE [LARGE SCALE GENOMIC DNA]</scope>
    <source>
        <strain evidence="16 18">PB6250</strain>
    </source>
</reference>
<evidence type="ECO:0000256" key="9">
    <source>
        <dbReference type="ARBA" id="ARBA00023304"/>
    </source>
</evidence>
<feature type="binding site" evidence="11">
    <location>
        <position position="44"/>
    </location>
    <ligand>
        <name>NADP(+)</name>
        <dbReference type="ChEBI" id="CHEBI:58349"/>
    </ligand>
</feature>
<evidence type="ECO:0000259" key="14">
    <source>
        <dbReference type="PROSITE" id="PS51850"/>
    </source>
</evidence>
<comment type="pathway">
    <text evidence="3 11">Amino-acid biosynthesis; L-isoleucine biosynthesis; L-isoleucine from 2-oxobutanoate: step 2/4.</text>
</comment>
<feature type="binding site" evidence="11 12">
    <location>
        <position position="186"/>
    </location>
    <ligand>
        <name>Mg(2+)</name>
        <dbReference type="ChEBI" id="CHEBI:18420"/>
        <label>1</label>
    </ligand>
</feature>
<organism evidence="17">
    <name type="scientific">Lysobacter firmicutimachus</name>
    <dbReference type="NCBI Taxonomy" id="1792846"/>
    <lineage>
        <taxon>Bacteria</taxon>
        <taxon>Pseudomonadati</taxon>
        <taxon>Pseudomonadota</taxon>
        <taxon>Gammaproteobacteria</taxon>
        <taxon>Lysobacterales</taxon>
        <taxon>Lysobacteraceae</taxon>
        <taxon>Lysobacter</taxon>
    </lineage>
</organism>
<dbReference type="NCBIfam" id="TIGR00465">
    <property type="entry name" value="ilvC"/>
    <property type="match status" value="1"/>
</dbReference>
<evidence type="ECO:0000256" key="5">
    <source>
        <dbReference type="ARBA" id="ARBA00022605"/>
    </source>
</evidence>
<dbReference type="EC" id="1.1.1.86" evidence="11"/>
<dbReference type="PANTHER" id="PTHR21371:SF1">
    <property type="entry name" value="KETOL-ACID REDUCTOISOMERASE, MITOCHONDRIAL"/>
    <property type="match status" value="1"/>
</dbReference>
<comment type="pathway">
    <text evidence="2 11">Amino-acid biosynthesis; L-valine biosynthesis; L-valine from pyruvate: step 2/4.</text>
</comment>
<dbReference type="GO" id="GO:0005829">
    <property type="term" value="C:cytosol"/>
    <property type="evidence" value="ECO:0007669"/>
    <property type="project" value="TreeGrafter"/>
</dbReference>
<comment type="function">
    <text evidence="1 11">Involved in the biosynthesis of branched-chain amino acids (BCAA). Catalyzes an alkyl-migration followed by a ketol-acid reduction of (S)-2-acetolactate (S2AL) to yield (R)-2,3-dihydroxy-isovalerate. In the isomerase reaction, S2AL is rearranged via a Mg-dependent methyl migration to produce 3-hydroxy-3-methyl-2-ketobutyrate (HMKB). In the reductase reaction, this 2-ketoacid undergoes a metal-dependent reduction by NADPH to yield (R)-2,3-dihydroxy-isovalerate.</text>
</comment>
<dbReference type="RefSeq" id="WP_064747193.1">
    <property type="nucleotide sequence ID" value="NZ_CP159925.1"/>
</dbReference>
<evidence type="ECO:0000256" key="13">
    <source>
        <dbReference type="SAM" id="MobiDB-lite"/>
    </source>
</evidence>
<comment type="catalytic activity">
    <reaction evidence="11">
        <text>(2R,3R)-2,3-dihydroxy-3-methylpentanoate + NADP(+) = (S)-2-ethyl-2-hydroxy-3-oxobutanoate + NADPH + H(+)</text>
        <dbReference type="Rhea" id="RHEA:13493"/>
        <dbReference type="ChEBI" id="CHEBI:15378"/>
        <dbReference type="ChEBI" id="CHEBI:49256"/>
        <dbReference type="ChEBI" id="CHEBI:49258"/>
        <dbReference type="ChEBI" id="CHEBI:57783"/>
        <dbReference type="ChEBI" id="CHEBI:58349"/>
        <dbReference type="EC" id="1.1.1.86"/>
    </reaction>
</comment>
<feature type="binding site" evidence="11">
    <location>
        <position position="125"/>
    </location>
    <ligand>
        <name>NADP(+)</name>
        <dbReference type="ChEBI" id="CHEBI:58349"/>
    </ligand>
</feature>
<dbReference type="InterPro" id="IPR013116">
    <property type="entry name" value="KARI_N"/>
</dbReference>
<evidence type="ECO:0000256" key="2">
    <source>
        <dbReference type="ARBA" id="ARBA00004864"/>
    </source>
</evidence>
<dbReference type="Gene3D" id="3.40.50.720">
    <property type="entry name" value="NAD(P)-binding Rossmann-like Domain"/>
    <property type="match status" value="1"/>
</dbReference>
<feature type="binding site" evidence="11">
    <location>
        <begin position="16"/>
        <end position="19"/>
    </location>
    <ligand>
        <name>NADP(+)</name>
        <dbReference type="ChEBI" id="CHEBI:58349"/>
    </ligand>
</feature>
<dbReference type="InterPro" id="IPR013023">
    <property type="entry name" value="KARI"/>
</dbReference>
<dbReference type="InterPro" id="IPR008927">
    <property type="entry name" value="6-PGluconate_DH-like_C_sf"/>
</dbReference>
<keyword evidence="9 11" id="KW-0100">Branched-chain amino acid biosynthesis</keyword>
<dbReference type="GO" id="GO:0004455">
    <property type="term" value="F:ketol-acid reductoisomerase activity"/>
    <property type="evidence" value="ECO:0007669"/>
    <property type="project" value="UniProtKB-UniRule"/>
</dbReference>
<dbReference type="InterPro" id="IPR014359">
    <property type="entry name" value="KARI_prok"/>
</dbReference>
<dbReference type="Pfam" id="PF07991">
    <property type="entry name" value="KARI_N"/>
    <property type="match status" value="1"/>
</dbReference>
<dbReference type="PROSITE" id="PS51850">
    <property type="entry name" value="KARI_N"/>
    <property type="match status" value="1"/>
</dbReference>
<dbReference type="GO" id="GO:0000287">
    <property type="term" value="F:magnesium ion binding"/>
    <property type="evidence" value="ECO:0007669"/>
    <property type="project" value="UniProtKB-UniRule"/>
</dbReference>
<dbReference type="GO" id="GO:0050661">
    <property type="term" value="F:NADP binding"/>
    <property type="evidence" value="ECO:0007669"/>
    <property type="project" value="InterPro"/>
</dbReference>
<dbReference type="SUPFAM" id="SSF48179">
    <property type="entry name" value="6-phosphogluconate dehydrogenase C-terminal domain-like"/>
    <property type="match status" value="1"/>
</dbReference>
<dbReference type="EMBL" id="CP159925">
    <property type="protein sequence ID" value="XCO75665.1"/>
    <property type="molecule type" value="Genomic_DNA"/>
</dbReference>
<comment type="cofactor">
    <cofactor evidence="11">
        <name>Mg(2+)</name>
        <dbReference type="ChEBI" id="CHEBI:18420"/>
    </cofactor>
    <text evidence="11">Binds 2 magnesium ions per subunit.</text>
</comment>
<feature type="binding site" evidence="11 12">
    <location>
        <position position="182"/>
    </location>
    <ligand>
        <name>Mg(2+)</name>
        <dbReference type="ChEBI" id="CHEBI:18420"/>
        <label>2</label>
    </ligand>
</feature>
<dbReference type="Gene3D" id="6.10.240.10">
    <property type="match status" value="1"/>
</dbReference>
<dbReference type="GO" id="GO:0009099">
    <property type="term" value="P:L-valine biosynthetic process"/>
    <property type="evidence" value="ECO:0007669"/>
    <property type="project" value="UniProtKB-UniRule"/>
</dbReference>
<dbReference type="NCBIfam" id="NF004017">
    <property type="entry name" value="PRK05479.1"/>
    <property type="match status" value="1"/>
</dbReference>
<protein>
    <recommendedName>
        <fullName evidence="11">Ketol-acid reductoisomerase (NADP(+))</fullName>
        <shortName evidence="11">KARI</shortName>
        <ecNumber evidence="11">1.1.1.86</ecNumber>
    </recommendedName>
    <alternativeName>
        <fullName evidence="11">Acetohydroxy-acid isomeroreductase</fullName>
        <shortName evidence="11">AHIR</shortName>
    </alternativeName>
    <alternativeName>
        <fullName evidence="11">Alpha-keto-beta-hydroxylacyl reductoisomerase</fullName>
    </alternativeName>
</protein>
<dbReference type="AlphaFoldDB" id="A0AAU8MX05"/>
<keyword evidence="5 11" id="KW-0028">Amino-acid biosynthesis</keyword>
<dbReference type="PANTHER" id="PTHR21371">
    <property type="entry name" value="KETOL-ACID REDUCTOISOMERASE, MITOCHONDRIAL"/>
    <property type="match status" value="1"/>
</dbReference>
<feature type="domain" description="KARI N-terminal Rossmann" evidence="14">
    <location>
        <begin position="1"/>
        <end position="173"/>
    </location>
</feature>
<dbReference type="SUPFAM" id="SSF51735">
    <property type="entry name" value="NAD(P)-binding Rossmann-fold domains"/>
    <property type="match status" value="1"/>
</dbReference>
<sequence length="342" mass="36887">MTTSTASRPKIAIVGYGSQGRAHALNLRDSGFDVTVGLRPGGPTEIKAKADGFAVATPAEAVAAADLVAVLTPDMVQPQLYRDVIEPNIRQGACLLFAHGFNVHYGQIAPRADLDVVLVAPKGPGALVRREYEIGRGVPSVYAVHQDKSGRAEEFALTYCAGIGGARQNAIKTTFKEETETDLFGEQAVLCGGATKLVQAGWETLVEAGYQPEVAYYECLHELKLIVDLFYEGGVTRMHEFISETAQYGALTRGPYVVDDNTKAQMRKVLAEIQDGTFAKQWIAEYAAGNAHYKALKQGDLEHPIEAVGKKLRANMKWLDTAPKAQPAAPAATRGERQEEAA</sequence>
<dbReference type="PROSITE" id="PS51851">
    <property type="entry name" value="KARI_C"/>
    <property type="match status" value="1"/>
</dbReference>
<evidence type="ECO:0000256" key="1">
    <source>
        <dbReference type="ARBA" id="ARBA00002172"/>
    </source>
</evidence>
<evidence type="ECO:0000313" key="18">
    <source>
        <dbReference type="Proteomes" id="UP001387215"/>
    </source>
</evidence>
<evidence type="ECO:0000313" key="17">
    <source>
        <dbReference type="EMBL" id="XCO75665.1"/>
    </source>
</evidence>
<dbReference type="Proteomes" id="UP001387215">
    <property type="component" value="Unassembled WGS sequence"/>
</dbReference>
<evidence type="ECO:0000256" key="7">
    <source>
        <dbReference type="ARBA" id="ARBA00022842"/>
    </source>
</evidence>
<comment type="catalytic activity">
    <reaction evidence="10 11">
        <text>(2R)-2,3-dihydroxy-3-methylbutanoate + NADP(+) = (2S)-2-acetolactate + NADPH + H(+)</text>
        <dbReference type="Rhea" id="RHEA:22068"/>
        <dbReference type="ChEBI" id="CHEBI:15378"/>
        <dbReference type="ChEBI" id="CHEBI:49072"/>
        <dbReference type="ChEBI" id="CHEBI:57783"/>
        <dbReference type="ChEBI" id="CHEBI:58349"/>
        <dbReference type="ChEBI" id="CHEBI:58476"/>
        <dbReference type="EC" id="1.1.1.86"/>
    </reaction>
</comment>
<evidence type="ECO:0000256" key="3">
    <source>
        <dbReference type="ARBA" id="ARBA00004885"/>
    </source>
</evidence>
<dbReference type="EMBL" id="JBANDL010000002">
    <property type="protein sequence ID" value="MEI2456664.1"/>
    <property type="molecule type" value="Genomic_DNA"/>
</dbReference>
<accession>A0AAU8MX05</accession>
<keyword evidence="6 11" id="KW-0479">Metal-binding</keyword>
<evidence type="ECO:0000256" key="11">
    <source>
        <dbReference type="HAMAP-Rule" id="MF_00435"/>
    </source>
</evidence>
<dbReference type="PIRSF" id="PIRSF000116">
    <property type="entry name" value="IlvC_gammaproteo"/>
    <property type="match status" value="1"/>
</dbReference>
<dbReference type="InterPro" id="IPR036291">
    <property type="entry name" value="NAD(P)-bd_dom_sf"/>
</dbReference>